<proteinExistence type="predicted"/>
<evidence type="ECO:0000259" key="3">
    <source>
        <dbReference type="PROSITE" id="PS51762"/>
    </source>
</evidence>
<dbReference type="EMBL" id="NMPR01000130">
    <property type="protein sequence ID" value="KAA8629597.1"/>
    <property type="molecule type" value="Genomic_DNA"/>
</dbReference>
<reference evidence="4 5" key="1">
    <citation type="submission" date="2017-07" db="EMBL/GenBank/DDBJ databases">
        <title>Genome sequence of the Sordaria macrospora wild type strain R19027.</title>
        <authorList>
            <person name="Nowrousian M."/>
            <person name="Teichert I."/>
            <person name="Kueck U."/>
        </authorList>
    </citation>
    <scope>NUCLEOTIDE SEQUENCE [LARGE SCALE GENOMIC DNA]</scope>
    <source>
        <strain evidence="4 5">R19027</strain>
        <tissue evidence="4">Mycelium</tissue>
    </source>
</reference>
<dbReference type="PANTHER" id="PTHR38121">
    <property type="entry name" value="GH16 DOMAIN-CONTAINING PROTEIN"/>
    <property type="match status" value="1"/>
</dbReference>
<feature type="signal peptide" evidence="2">
    <location>
        <begin position="1"/>
        <end position="42"/>
    </location>
</feature>
<dbReference type="GO" id="GO:0004553">
    <property type="term" value="F:hydrolase activity, hydrolyzing O-glycosyl compounds"/>
    <property type="evidence" value="ECO:0007669"/>
    <property type="project" value="InterPro"/>
</dbReference>
<keyword evidence="1" id="KW-0472">Membrane</keyword>
<dbReference type="AlphaFoldDB" id="A0A8S8ZG34"/>
<name>A0A8S8ZG34_SORMA</name>
<feature type="transmembrane region" description="Helical" evidence="1">
    <location>
        <begin position="392"/>
        <end position="412"/>
    </location>
</feature>
<keyword evidence="1" id="KW-0812">Transmembrane</keyword>
<evidence type="ECO:0000313" key="5">
    <source>
        <dbReference type="Proteomes" id="UP000433876"/>
    </source>
</evidence>
<dbReference type="Pfam" id="PF00722">
    <property type="entry name" value="Glyco_hydro_16"/>
    <property type="match status" value="1"/>
</dbReference>
<comment type="caution">
    <text evidence="4">The sequence shown here is derived from an EMBL/GenBank/DDBJ whole genome shotgun (WGS) entry which is preliminary data.</text>
</comment>
<dbReference type="SUPFAM" id="SSF49899">
    <property type="entry name" value="Concanavalin A-like lectins/glucanases"/>
    <property type="match status" value="1"/>
</dbReference>
<evidence type="ECO:0000313" key="4">
    <source>
        <dbReference type="EMBL" id="KAA8629597.1"/>
    </source>
</evidence>
<feature type="chain" id="PRO_5035808758" description="GH16 domain-containing protein" evidence="2">
    <location>
        <begin position="43"/>
        <end position="413"/>
    </location>
</feature>
<keyword evidence="2" id="KW-0732">Signal</keyword>
<gene>
    <name evidence="4" type="ORF">SMACR_00149</name>
</gene>
<dbReference type="PANTHER" id="PTHR38121:SF4">
    <property type="entry name" value="GH16 DOMAIN-CONTAINING PROTEIN-RELATED"/>
    <property type="match status" value="1"/>
</dbReference>
<dbReference type="CDD" id="cd00413">
    <property type="entry name" value="Glyco_hydrolase_16"/>
    <property type="match status" value="1"/>
</dbReference>
<dbReference type="Gene3D" id="2.60.120.200">
    <property type="match status" value="1"/>
</dbReference>
<dbReference type="InterPro" id="IPR000757">
    <property type="entry name" value="Beta-glucanase-like"/>
</dbReference>
<feature type="domain" description="GH16" evidence="3">
    <location>
        <begin position="75"/>
        <end position="329"/>
    </location>
</feature>
<dbReference type="Proteomes" id="UP000433876">
    <property type="component" value="Unassembled WGS sequence"/>
</dbReference>
<dbReference type="InterPro" id="IPR013320">
    <property type="entry name" value="ConA-like_dom_sf"/>
</dbReference>
<keyword evidence="1" id="KW-1133">Transmembrane helix</keyword>
<dbReference type="VEuPathDB" id="FungiDB:SMAC_00149"/>
<dbReference type="GO" id="GO:0005975">
    <property type="term" value="P:carbohydrate metabolic process"/>
    <property type="evidence" value="ECO:0007669"/>
    <property type="project" value="InterPro"/>
</dbReference>
<organism evidence="4 5">
    <name type="scientific">Sordaria macrospora</name>
    <dbReference type="NCBI Taxonomy" id="5147"/>
    <lineage>
        <taxon>Eukaryota</taxon>
        <taxon>Fungi</taxon>
        <taxon>Dikarya</taxon>
        <taxon>Ascomycota</taxon>
        <taxon>Pezizomycotina</taxon>
        <taxon>Sordariomycetes</taxon>
        <taxon>Sordariomycetidae</taxon>
        <taxon>Sordariales</taxon>
        <taxon>Sordariaceae</taxon>
        <taxon>Sordaria</taxon>
    </lineage>
</organism>
<accession>A0A8S8ZG34</accession>
<evidence type="ECO:0000256" key="2">
    <source>
        <dbReference type="SAM" id="SignalP"/>
    </source>
</evidence>
<dbReference type="PROSITE" id="PS51762">
    <property type="entry name" value="GH16_2"/>
    <property type="match status" value="1"/>
</dbReference>
<sequence length="413" mass="46170">MLVAGLSWTRAKMERHQRRGEPHTSLSSLITLIAIAVPLVSAAATLTDDSKCECYLTNGTQASFFATHRFFDFRSLAKNAGVPPTIVKSDDSGSAPVTSEYFTTKEWTDTFMVLGWDNSHQVREDATVLMVNSPNNVYIEANGDRNPSSQTWLTLRTQRLKDFQTAAEIESRRGFQYLSVRMLARTVGAPGAITALFTYRGSDRLADVQESDIEVRTMDPRNTIQYTNQPSYTEEGEQIDHATKNVTLPNGHPDWTHWAVHRLDWTPKETVWYVDGTEVATISFQTPRDPSKVILNAWSDGGEWSGNMTVNEAAYLQIQWLDIVYNATDEDPAKKMKRHDDGTATVLGARSGDDEDEEGGCDVVCSIDETTERGKPVMLWNNGGVRMMEVELVAWIPSFMVLGMFVFSSGGLW</sequence>
<evidence type="ECO:0000256" key="1">
    <source>
        <dbReference type="SAM" id="Phobius"/>
    </source>
</evidence>
<protein>
    <recommendedName>
        <fullName evidence="3">GH16 domain-containing protein</fullName>
    </recommendedName>
</protein>